<dbReference type="AlphaFoldDB" id="A0AA41SAN7"/>
<comment type="caution">
    <text evidence="2">The sequence shown here is derived from an EMBL/GenBank/DDBJ whole genome shotgun (WGS) entry which is preliminary data.</text>
</comment>
<proteinExistence type="predicted"/>
<name>A0AA41SAN7_PAPNU</name>
<organism evidence="2 3">
    <name type="scientific">Papaver nudicaule</name>
    <name type="common">Iceland poppy</name>
    <dbReference type="NCBI Taxonomy" id="74823"/>
    <lineage>
        <taxon>Eukaryota</taxon>
        <taxon>Viridiplantae</taxon>
        <taxon>Streptophyta</taxon>
        <taxon>Embryophyta</taxon>
        <taxon>Tracheophyta</taxon>
        <taxon>Spermatophyta</taxon>
        <taxon>Magnoliopsida</taxon>
        <taxon>Ranunculales</taxon>
        <taxon>Papaveraceae</taxon>
        <taxon>Papaveroideae</taxon>
        <taxon>Papaver</taxon>
    </lineage>
</organism>
<feature type="compositionally biased region" description="Basic and acidic residues" evidence="1">
    <location>
        <begin position="39"/>
        <end position="49"/>
    </location>
</feature>
<protein>
    <submittedName>
        <fullName evidence="2">Uncharacterized protein</fullName>
    </submittedName>
</protein>
<feature type="region of interest" description="Disordered" evidence="1">
    <location>
        <begin position="23"/>
        <end position="49"/>
    </location>
</feature>
<sequence length="345" mass="38613">MSGDEDSSEDEVGYLCEEDKVEYSDGEDEGYASSVSYSHSEDDCAKSQDEHLIENISTDISERRMDDPEPPLSVNVDVKKVGAFQLIKHKDIWMKTWPKQSEKASVNVYGYFHEKLQFGGHAVIVRDMSAKPIAASAQFSRFGQSYIDHVLMGIEDGLKLASEHGCSSPNVLCNSRLVVQLLNNIVVSDSCRCEIKTGGTICETCTLNSVSPSVRRYFSKNKYYFPNVEPNLEAVQGLRGSSTFEWDSRKKGSAHYLAKRVKGNAECSGSHFFKAVIEEPENFPYGLVDILLQDACDAGYYKLDEEVSMAPTGNPSRDDDMEWDKLLRELRDLRYGNANVVEATQ</sequence>
<evidence type="ECO:0000313" key="3">
    <source>
        <dbReference type="Proteomes" id="UP001177140"/>
    </source>
</evidence>
<keyword evidence="3" id="KW-1185">Reference proteome</keyword>
<accession>A0AA41SAN7</accession>
<reference evidence="2" key="1">
    <citation type="submission" date="2022-03" db="EMBL/GenBank/DDBJ databases">
        <title>A functionally conserved STORR gene fusion in Papaver species that diverged 16.8 million years ago.</title>
        <authorList>
            <person name="Catania T."/>
        </authorList>
    </citation>
    <scope>NUCLEOTIDE SEQUENCE</scope>
    <source>
        <strain evidence="2">S-191538</strain>
    </source>
</reference>
<dbReference type="Proteomes" id="UP001177140">
    <property type="component" value="Unassembled WGS sequence"/>
</dbReference>
<dbReference type="EMBL" id="JAJJMA010114216">
    <property type="protein sequence ID" value="MCL7031631.1"/>
    <property type="molecule type" value="Genomic_DNA"/>
</dbReference>
<evidence type="ECO:0000313" key="2">
    <source>
        <dbReference type="EMBL" id="MCL7031631.1"/>
    </source>
</evidence>
<evidence type="ECO:0000256" key="1">
    <source>
        <dbReference type="SAM" id="MobiDB-lite"/>
    </source>
</evidence>
<gene>
    <name evidence="2" type="ORF">MKW94_011390</name>
</gene>